<protein>
    <submittedName>
        <fullName evidence="2">Uncharacterized protein</fullName>
    </submittedName>
</protein>
<dbReference type="EMBL" id="CCYA01000276">
    <property type="protein sequence ID" value="CEH19008.1"/>
    <property type="molecule type" value="Genomic_DNA"/>
</dbReference>
<accession>A0A0P1BQV3</accession>
<evidence type="ECO:0000313" key="2">
    <source>
        <dbReference type="EMBL" id="CEH19008.1"/>
    </source>
</evidence>
<keyword evidence="3" id="KW-1185">Reference proteome</keyword>
<dbReference type="AlphaFoldDB" id="A0A0P1BQV3"/>
<sequence length="88" mass="9612">MLSGKCTRQASSPSFPITNDGSHQNQVCSAAAIRIEDASAFGPPIWIASNEVMDAPCMSRCPKMPRKVIEQSFRSPYRHAAESPLPSY</sequence>
<evidence type="ECO:0000256" key="1">
    <source>
        <dbReference type="SAM" id="MobiDB-lite"/>
    </source>
</evidence>
<reference evidence="2 3" key="1">
    <citation type="submission" date="2014-09" db="EMBL/GenBank/DDBJ databases">
        <authorList>
            <person name="Magalhaes I.L.F."/>
            <person name="Oliveira U."/>
            <person name="Santos F.R."/>
            <person name="Vidigal T.H.D.A."/>
            <person name="Brescovit A.D."/>
            <person name="Santos A.J."/>
        </authorList>
    </citation>
    <scope>NUCLEOTIDE SEQUENCE [LARGE SCALE GENOMIC DNA]</scope>
</reference>
<proteinExistence type="predicted"/>
<feature type="region of interest" description="Disordered" evidence="1">
    <location>
        <begin position="1"/>
        <end position="23"/>
    </location>
</feature>
<evidence type="ECO:0000313" key="3">
    <source>
        <dbReference type="Proteomes" id="UP000054845"/>
    </source>
</evidence>
<dbReference type="Proteomes" id="UP000054845">
    <property type="component" value="Unassembled WGS sequence"/>
</dbReference>
<organism evidence="2 3">
    <name type="scientific">Ceraceosorus bombacis</name>
    <dbReference type="NCBI Taxonomy" id="401625"/>
    <lineage>
        <taxon>Eukaryota</taxon>
        <taxon>Fungi</taxon>
        <taxon>Dikarya</taxon>
        <taxon>Basidiomycota</taxon>
        <taxon>Ustilaginomycotina</taxon>
        <taxon>Exobasidiomycetes</taxon>
        <taxon>Ceraceosorales</taxon>
        <taxon>Ceraceosoraceae</taxon>
        <taxon>Ceraceosorus</taxon>
    </lineage>
</organism>
<name>A0A0P1BQV3_9BASI</name>